<keyword evidence="4" id="KW-1185">Reference proteome</keyword>
<reference evidence="4" key="1">
    <citation type="submission" date="2017-09" db="EMBL/GenBank/DDBJ databases">
        <authorList>
            <person name="Varghese N."/>
            <person name="Submissions S."/>
        </authorList>
    </citation>
    <scope>NUCLEOTIDE SEQUENCE [LARGE SCALE GENOMIC DNA]</scope>
    <source>
        <strain evidence="4">DSM 29961</strain>
    </source>
</reference>
<feature type="transmembrane region" description="Helical" evidence="2">
    <location>
        <begin position="114"/>
        <end position="132"/>
    </location>
</feature>
<feature type="transmembrane region" description="Helical" evidence="2">
    <location>
        <begin position="49"/>
        <end position="69"/>
    </location>
</feature>
<dbReference type="Proteomes" id="UP000219452">
    <property type="component" value="Unassembled WGS sequence"/>
</dbReference>
<sequence length="396" mass="43841">MKAYNEQWIYNRDLLMQSERWHRQGLLSDEQMEAVRKAYPVEFRRTNGFIEIGLFLFTTVAILACYLLPASIFSSMLDNQTAYGIFNIAFGIGVGIVGWFLISRRLLYRNGIDNAFVVTLTGFLAFGFNQFLPNGLSVATHCLFTLPLLLLVLWYYGDTLIAFFSIAAFYTAIFDSLLKVSWGLDALPFVMMGVSLLLYSGARQIVKQDIDRSYYTDPLNLVQWLSLLVLAASGNYFMVRELNGLLLESGPARRVLTEAPQIGLPVLFWVLTFALPVIYLWQGLTKRNRMLIILGTLGLITAVMTLHHYTVLVPLNVALTIGGLVLISLAVAGIQYLSSPKQGFTDAPDDDSPNDLFINAASIAAVQATSAIPHGPKDDLQFGKGDFGGAGSEGKY</sequence>
<proteinExistence type="predicted"/>
<dbReference type="EMBL" id="OCNH01000001">
    <property type="protein sequence ID" value="SOD79315.1"/>
    <property type="molecule type" value="Genomic_DNA"/>
</dbReference>
<feature type="region of interest" description="Disordered" evidence="1">
    <location>
        <begin position="375"/>
        <end position="396"/>
    </location>
</feature>
<keyword evidence="2" id="KW-0472">Membrane</keyword>
<feature type="transmembrane region" description="Helical" evidence="2">
    <location>
        <begin position="81"/>
        <end position="102"/>
    </location>
</feature>
<dbReference type="RefSeq" id="WP_097124581.1">
    <property type="nucleotide sequence ID" value="NZ_OCNH01000001.1"/>
</dbReference>
<evidence type="ECO:0000256" key="1">
    <source>
        <dbReference type="SAM" id="MobiDB-lite"/>
    </source>
</evidence>
<keyword evidence="2" id="KW-0812">Transmembrane</keyword>
<accession>A0A286F7X6</accession>
<keyword evidence="2" id="KW-1133">Transmembrane helix</keyword>
<dbReference type="OrthoDB" id="660047at2"/>
<dbReference type="AlphaFoldDB" id="A0A286F7X6"/>
<feature type="transmembrane region" description="Helical" evidence="2">
    <location>
        <begin position="290"/>
        <end position="309"/>
    </location>
</feature>
<evidence type="ECO:0000313" key="3">
    <source>
        <dbReference type="EMBL" id="SOD79315.1"/>
    </source>
</evidence>
<evidence type="ECO:0000313" key="4">
    <source>
        <dbReference type="Proteomes" id="UP000219452"/>
    </source>
</evidence>
<evidence type="ECO:0008006" key="5">
    <source>
        <dbReference type="Google" id="ProtNLM"/>
    </source>
</evidence>
<evidence type="ECO:0000256" key="2">
    <source>
        <dbReference type="SAM" id="Phobius"/>
    </source>
</evidence>
<feature type="transmembrane region" description="Helical" evidence="2">
    <location>
        <begin position="315"/>
        <end position="337"/>
    </location>
</feature>
<organism evidence="3 4">
    <name type="scientific">Spirosoma fluviale</name>
    <dbReference type="NCBI Taxonomy" id="1597977"/>
    <lineage>
        <taxon>Bacteria</taxon>
        <taxon>Pseudomonadati</taxon>
        <taxon>Bacteroidota</taxon>
        <taxon>Cytophagia</taxon>
        <taxon>Cytophagales</taxon>
        <taxon>Cytophagaceae</taxon>
        <taxon>Spirosoma</taxon>
    </lineage>
</organism>
<gene>
    <name evidence="3" type="ORF">SAMN06269250_0909</name>
</gene>
<feature type="transmembrane region" description="Helical" evidence="2">
    <location>
        <begin position="186"/>
        <end position="206"/>
    </location>
</feature>
<name>A0A286F7X6_9BACT</name>
<feature type="compositionally biased region" description="Gly residues" evidence="1">
    <location>
        <begin position="385"/>
        <end position="396"/>
    </location>
</feature>
<feature type="transmembrane region" description="Helical" evidence="2">
    <location>
        <begin position="259"/>
        <end position="281"/>
    </location>
</feature>
<protein>
    <recommendedName>
        <fullName evidence="5">DUF2157 domain-containing protein</fullName>
    </recommendedName>
</protein>
<feature type="transmembrane region" description="Helical" evidence="2">
    <location>
        <begin position="161"/>
        <end position="180"/>
    </location>
</feature>